<name>A0ABM7LK25_9ACTN</name>
<evidence type="ECO:0000313" key="2">
    <source>
        <dbReference type="Proteomes" id="UP000676967"/>
    </source>
</evidence>
<reference evidence="1 2" key="1">
    <citation type="submission" date="2020-08" db="EMBL/GenBank/DDBJ databases">
        <title>Whole genome shotgun sequence of Actinoplanes ianthinogenes NBRC 13996.</title>
        <authorList>
            <person name="Komaki H."/>
            <person name="Tamura T."/>
        </authorList>
    </citation>
    <scope>NUCLEOTIDE SEQUENCE [LARGE SCALE GENOMIC DNA]</scope>
    <source>
        <strain evidence="1 2">NBRC 13996</strain>
    </source>
</reference>
<keyword evidence="2" id="KW-1185">Reference proteome</keyword>
<evidence type="ECO:0000313" key="1">
    <source>
        <dbReference type="EMBL" id="BCJ39598.1"/>
    </source>
</evidence>
<sequence>MSDDETRPPVPGEEILRGQMVAPLPEGAALHSAFLLVKLDNGEWCARSIGTQYNRVEFLGQLVAYTRAP</sequence>
<dbReference type="Proteomes" id="UP000676967">
    <property type="component" value="Chromosome"/>
</dbReference>
<gene>
    <name evidence="1" type="ORF">Aiant_02550</name>
</gene>
<protein>
    <submittedName>
        <fullName evidence="1">Uncharacterized protein</fullName>
    </submittedName>
</protein>
<proteinExistence type="predicted"/>
<dbReference type="EMBL" id="AP023356">
    <property type="protein sequence ID" value="BCJ39598.1"/>
    <property type="molecule type" value="Genomic_DNA"/>
</dbReference>
<dbReference type="RefSeq" id="WP_189335699.1">
    <property type="nucleotide sequence ID" value="NZ_AP023356.1"/>
</dbReference>
<accession>A0ABM7LK25</accession>
<organism evidence="1 2">
    <name type="scientific">Actinoplanes ianthinogenes</name>
    <dbReference type="NCBI Taxonomy" id="122358"/>
    <lineage>
        <taxon>Bacteria</taxon>
        <taxon>Bacillati</taxon>
        <taxon>Actinomycetota</taxon>
        <taxon>Actinomycetes</taxon>
        <taxon>Micromonosporales</taxon>
        <taxon>Micromonosporaceae</taxon>
        <taxon>Actinoplanes</taxon>
    </lineage>
</organism>